<dbReference type="OrthoDB" id="5947521at2759"/>
<keyword evidence="2" id="KW-1185">Reference proteome</keyword>
<dbReference type="Proteomes" id="UP000311919">
    <property type="component" value="Unassembled WGS sequence"/>
</dbReference>
<dbReference type="AlphaFoldDB" id="A0A4Z2DIX8"/>
<evidence type="ECO:0000313" key="1">
    <source>
        <dbReference type="EMBL" id="TNN16412.1"/>
    </source>
</evidence>
<evidence type="ECO:0000313" key="2">
    <source>
        <dbReference type="Proteomes" id="UP000311919"/>
    </source>
</evidence>
<protein>
    <submittedName>
        <fullName evidence="1">Uncharacterized protein</fullName>
    </submittedName>
</protein>
<name>A0A4Z2DIX8_SCHJA</name>
<accession>A0A4Z2DIX8</accession>
<proteinExistence type="predicted"/>
<gene>
    <name evidence="1" type="ORF">EWB00_000512</name>
</gene>
<sequence length="261" mass="31036">MSDAKKPNPLCFTFPLQSFVEAKVSLNQRRGTRKIHLSTPISNCLWSIPAPDFSLYKWNSHPPVRNSRESMKPKRIKTIKQENDKNSNRLTESNFTQDKVVNSRLKFVRSIRPFTAKILFVKYGLFKPDPYVSPKPYDHRGLTPTNESEHPKFITAYDKDPMKLNLLKRTRQQIWGTNCDEVIQRKLPNFFVTPLKQNKQWEKELYLPKDPYPNREKCFTRHRLQFRDSHEVFLDKVSTKLEIMWKNRNHSNELFRKNTIA</sequence>
<reference evidence="1 2" key="1">
    <citation type="submission" date="2019-03" db="EMBL/GenBank/DDBJ databases">
        <title>An improved genome assembly of the fluke Schistosoma japonicum.</title>
        <authorList>
            <person name="Hu W."/>
            <person name="Luo F."/>
            <person name="Yin M."/>
            <person name="Mo X."/>
            <person name="Sun C."/>
            <person name="Wu Q."/>
            <person name="Zhu B."/>
            <person name="Xiang M."/>
            <person name="Wang J."/>
            <person name="Wang Y."/>
            <person name="Zhang T."/>
            <person name="Xu B."/>
            <person name="Zheng H."/>
            <person name="Feng Z."/>
        </authorList>
    </citation>
    <scope>NUCLEOTIDE SEQUENCE [LARGE SCALE GENOMIC DNA]</scope>
    <source>
        <strain evidence="1">HuSjv2</strain>
        <tissue evidence="1">Worms</tissue>
    </source>
</reference>
<organism evidence="1 2">
    <name type="scientific">Schistosoma japonicum</name>
    <name type="common">Blood fluke</name>
    <dbReference type="NCBI Taxonomy" id="6182"/>
    <lineage>
        <taxon>Eukaryota</taxon>
        <taxon>Metazoa</taxon>
        <taxon>Spiralia</taxon>
        <taxon>Lophotrochozoa</taxon>
        <taxon>Platyhelminthes</taxon>
        <taxon>Trematoda</taxon>
        <taxon>Digenea</taxon>
        <taxon>Strigeidida</taxon>
        <taxon>Schistosomatoidea</taxon>
        <taxon>Schistosomatidae</taxon>
        <taxon>Schistosoma</taxon>
    </lineage>
</organism>
<comment type="caution">
    <text evidence="1">The sequence shown here is derived from an EMBL/GenBank/DDBJ whole genome shotgun (WGS) entry which is preliminary data.</text>
</comment>
<dbReference type="EMBL" id="SKCS01000118">
    <property type="protein sequence ID" value="TNN16412.1"/>
    <property type="molecule type" value="Genomic_DNA"/>
</dbReference>